<protein>
    <recommendedName>
        <fullName evidence="9">C2H2-type domain-containing protein</fullName>
    </recommendedName>
</protein>
<dbReference type="PANTHER" id="PTHR40626">
    <property type="entry name" value="MIP31509P"/>
    <property type="match status" value="1"/>
</dbReference>
<dbReference type="GO" id="GO:0000978">
    <property type="term" value="F:RNA polymerase II cis-regulatory region sequence-specific DNA binding"/>
    <property type="evidence" value="ECO:0007669"/>
    <property type="project" value="InterPro"/>
</dbReference>
<dbReference type="GO" id="GO:0000785">
    <property type="term" value="C:chromatin"/>
    <property type="evidence" value="ECO:0007669"/>
    <property type="project" value="TreeGrafter"/>
</dbReference>
<keyword evidence="4 7" id="KW-0863">Zinc-finger</keyword>
<dbReference type="Gene3D" id="3.30.160.60">
    <property type="entry name" value="Classic Zinc Finger"/>
    <property type="match status" value="2"/>
</dbReference>
<evidence type="ECO:0000256" key="7">
    <source>
        <dbReference type="PROSITE-ProRule" id="PRU00042"/>
    </source>
</evidence>
<evidence type="ECO:0000256" key="2">
    <source>
        <dbReference type="ARBA" id="ARBA00022723"/>
    </source>
</evidence>
<feature type="compositionally biased region" description="Low complexity" evidence="8">
    <location>
        <begin position="143"/>
        <end position="152"/>
    </location>
</feature>
<keyword evidence="2" id="KW-0479">Metal-binding</keyword>
<sequence length="992" mass="110644">MTTTSAEELTTDRQHDVMPIDAQSSRDSSVLYCNAVENLREALVLIAIAMSSHTIRPRGRLRQCAYCDRVFTKEEHLRRHQRAHTGEKPFKCRTCGKSYARSDVLFRHLQTHSLEADISHRYVEASKGERPRDQTRRQSLDAGSGTSTGGNNISLSMPERRSRTTLSTQPLRNHQQPSQAQSFLSAVPSPTLATFHQQSPLQTRADPDTDTIMPSTESQIPDISLEDGLGGVVFEDGDIMQLVPDLIPHGVAGSEASAESSNDRCAPDTLQLLHVDKPESPRQHMIQGQATRSIQDVESDQRESQLDHLPFEISQMLESQLDIELESAFQLADNNQQDCSRNNEDFEMFSLGGLSNDFQLSFNAMESMGYLDFTNSALPLSMASPGNKFVDSETTNRSPMLFSPGRVQHIQRVWSRQTPKTAPRLIGRLWKEVIHHKADNIFTALQNPCHNYTASTPNNRRLSRYMDEQCRSRLMRYCKELEASSNPSTPTPDYTFPIVEILNSSLDFFFQFFHPILPFMHKSTFDAGNTPSSLLLAMCLKLMGVCLRDLAYRAVGQCAPPELLATLASMLIVAYLALGFRDEIDECQAHMICAEMLRIADRQGLFAANEGDDPAVKLRQIPSDSGGLWKAWARVESIKRLIFCFTWLDMAYARLMKTAGVIDIDKMELHLPCDDELFDGSTTSASFLHAIQQGKQLTMPRINMCNIHATSPSTLNNNSAQILLRALYLKVMATRSRLMEKTPHPELHQVSPIEALTMDSKAKSILSDVLLLPATHGSILSGRNRMNALGWNYLCITLTADIDLLEIASGRDGLETASAALVRVVKWSQSTSARRAVLHAAQVFDILDSSRIRESHLTRPDLVLFVSALVISQYVLVCNHNNAPPGAPTFELLQDIDWAQIRDEGLGAVTGLLLPLEHQRAPAMSNSPQSFLQQGGPISFGGEFQKFGHIAARRMARKFAHLMDGFGKWDGCSYSRLLRAMCGFVGEDDGEY</sequence>
<accession>A0A428T127</accession>
<reference evidence="10 11" key="1">
    <citation type="submission" date="2017-06" db="EMBL/GenBank/DDBJ databases">
        <title>Cmopartive genomic analysis of Ambrosia Fusariam Clade fungi.</title>
        <authorList>
            <person name="Stajich J.E."/>
            <person name="Carrillo J."/>
            <person name="Kijimoto T."/>
            <person name="Eskalen A."/>
            <person name="O'Donnell K."/>
            <person name="Kasson M."/>
        </authorList>
    </citation>
    <scope>NUCLEOTIDE SEQUENCE [LARGE SCALE GENOMIC DNA]</scope>
    <source>
        <strain evidence="10 11">NRRL 20438</strain>
    </source>
</reference>
<dbReference type="InterPro" id="IPR013087">
    <property type="entry name" value="Znf_C2H2_type"/>
</dbReference>
<evidence type="ECO:0000256" key="8">
    <source>
        <dbReference type="SAM" id="MobiDB-lite"/>
    </source>
</evidence>
<dbReference type="AlphaFoldDB" id="A0A428T127"/>
<dbReference type="InterPro" id="IPR051059">
    <property type="entry name" value="VerF-like"/>
</dbReference>
<dbReference type="EMBL" id="NIZV01000290">
    <property type="protein sequence ID" value="RSL95774.1"/>
    <property type="molecule type" value="Genomic_DNA"/>
</dbReference>
<evidence type="ECO:0000256" key="1">
    <source>
        <dbReference type="ARBA" id="ARBA00004123"/>
    </source>
</evidence>
<dbReference type="InterPro" id="IPR036236">
    <property type="entry name" value="Znf_C2H2_sf"/>
</dbReference>
<dbReference type="CDD" id="cd12148">
    <property type="entry name" value="fungal_TF_MHR"/>
    <property type="match status" value="1"/>
</dbReference>
<name>A0A428T127_9HYPO</name>
<feature type="domain" description="C2H2-type" evidence="9">
    <location>
        <begin position="62"/>
        <end position="89"/>
    </location>
</feature>
<dbReference type="PANTHER" id="PTHR40626:SF7">
    <property type="entry name" value="TRANSCRIPTION FACTOR, PUTATIVE (AFU_ORTHOLOGUE AFUA_1G04110)-RELATED"/>
    <property type="match status" value="1"/>
</dbReference>
<dbReference type="SMART" id="SM00355">
    <property type="entry name" value="ZnF_C2H2"/>
    <property type="match status" value="2"/>
</dbReference>
<dbReference type="PROSITE" id="PS50157">
    <property type="entry name" value="ZINC_FINGER_C2H2_2"/>
    <property type="match status" value="2"/>
</dbReference>
<feature type="domain" description="C2H2-type" evidence="9">
    <location>
        <begin position="90"/>
        <end position="117"/>
    </location>
</feature>
<dbReference type="GO" id="GO:0008270">
    <property type="term" value="F:zinc ion binding"/>
    <property type="evidence" value="ECO:0007669"/>
    <property type="project" value="UniProtKB-KW"/>
</dbReference>
<evidence type="ECO:0000256" key="5">
    <source>
        <dbReference type="ARBA" id="ARBA00022833"/>
    </source>
</evidence>
<dbReference type="SUPFAM" id="SSF57667">
    <property type="entry name" value="beta-beta-alpha zinc fingers"/>
    <property type="match status" value="1"/>
</dbReference>
<evidence type="ECO:0000313" key="11">
    <source>
        <dbReference type="Proteomes" id="UP000288429"/>
    </source>
</evidence>
<organism evidence="10 11">
    <name type="scientific">Fusarium ambrosium</name>
    <dbReference type="NCBI Taxonomy" id="131363"/>
    <lineage>
        <taxon>Eukaryota</taxon>
        <taxon>Fungi</taxon>
        <taxon>Dikarya</taxon>
        <taxon>Ascomycota</taxon>
        <taxon>Pezizomycotina</taxon>
        <taxon>Sordariomycetes</taxon>
        <taxon>Hypocreomycetidae</taxon>
        <taxon>Hypocreales</taxon>
        <taxon>Nectriaceae</taxon>
        <taxon>Fusarium</taxon>
        <taxon>Fusarium solani species complex</taxon>
    </lineage>
</organism>
<dbReference type="GO" id="GO:0005634">
    <property type="term" value="C:nucleus"/>
    <property type="evidence" value="ECO:0007669"/>
    <property type="project" value="UniProtKB-SubCell"/>
</dbReference>
<dbReference type="GO" id="GO:0000981">
    <property type="term" value="F:DNA-binding transcription factor activity, RNA polymerase II-specific"/>
    <property type="evidence" value="ECO:0007669"/>
    <property type="project" value="InterPro"/>
</dbReference>
<keyword evidence="5" id="KW-0862">Zinc</keyword>
<comment type="caution">
    <text evidence="10">The sequence shown here is derived from an EMBL/GenBank/DDBJ whole genome shotgun (WGS) entry which is preliminary data.</text>
</comment>
<keyword evidence="11" id="KW-1185">Reference proteome</keyword>
<feature type="region of interest" description="Disordered" evidence="8">
    <location>
        <begin position="122"/>
        <end position="184"/>
    </location>
</feature>
<proteinExistence type="predicted"/>
<keyword evidence="6" id="KW-0539">Nucleus</keyword>
<evidence type="ECO:0000256" key="4">
    <source>
        <dbReference type="ARBA" id="ARBA00022771"/>
    </source>
</evidence>
<feature type="compositionally biased region" description="Basic and acidic residues" evidence="8">
    <location>
        <begin position="122"/>
        <end position="139"/>
    </location>
</feature>
<evidence type="ECO:0000259" key="9">
    <source>
        <dbReference type="PROSITE" id="PS50157"/>
    </source>
</evidence>
<gene>
    <name evidence="10" type="ORF">CDV31_013745</name>
</gene>
<comment type="subcellular location">
    <subcellularLocation>
        <location evidence="1">Nucleus</location>
    </subcellularLocation>
</comment>
<dbReference type="FunFam" id="3.30.160.60:FF:002343">
    <property type="entry name" value="Zinc finger protein 33A"/>
    <property type="match status" value="1"/>
</dbReference>
<evidence type="ECO:0000313" key="10">
    <source>
        <dbReference type="EMBL" id="RSL95774.1"/>
    </source>
</evidence>
<keyword evidence="3" id="KW-0677">Repeat</keyword>
<dbReference type="Pfam" id="PF00096">
    <property type="entry name" value="zf-C2H2"/>
    <property type="match status" value="2"/>
</dbReference>
<dbReference type="Proteomes" id="UP000288429">
    <property type="component" value="Unassembled WGS sequence"/>
</dbReference>
<evidence type="ECO:0000256" key="6">
    <source>
        <dbReference type="ARBA" id="ARBA00023242"/>
    </source>
</evidence>
<dbReference type="PROSITE" id="PS00028">
    <property type="entry name" value="ZINC_FINGER_C2H2_1"/>
    <property type="match status" value="2"/>
</dbReference>
<feature type="region of interest" description="Disordered" evidence="8">
    <location>
        <begin position="1"/>
        <end position="20"/>
    </location>
</feature>
<feature type="compositionally biased region" description="Polar residues" evidence="8">
    <location>
        <begin position="164"/>
        <end position="184"/>
    </location>
</feature>
<dbReference type="GO" id="GO:0006351">
    <property type="term" value="P:DNA-templated transcription"/>
    <property type="evidence" value="ECO:0007669"/>
    <property type="project" value="InterPro"/>
</dbReference>
<evidence type="ECO:0000256" key="3">
    <source>
        <dbReference type="ARBA" id="ARBA00022737"/>
    </source>
</evidence>